<protein>
    <submittedName>
        <fullName evidence="2">Uncharacterized protein</fullName>
    </submittedName>
</protein>
<accession>V4A4F6</accession>
<dbReference type="CDD" id="cd00303">
    <property type="entry name" value="retropepsin_like"/>
    <property type="match status" value="1"/>
</dbReference>
<dbReference type="KEGG" id="lgi:LOTGIDRAFT_176842"/>
<evidence type="ECO:0000313" key="3">
    <source>
        <dbReference type="Proteomes" id="UP000030746"/>
    </source>
</evidence>
<evidence type="ECO:0000256" key="1">
    <source>
        <dbReference type="SAM" id="MobiDB-lite"/>
    </source>
</evidence>
<keyword evidence="3" id="KW-1185">Reference proteome</keyword>
<feature type="compositionally biased region" description="Polar residues" evidence="1">
    <location>
        <begin position="224"/>
        <end position="257"/>
    </location>
</feature>
<dbReference type="EMBL" id="KB202536">
    <property type="protein sequence ID" value="ESO89835.1"/>
    <property type="molecule type" value="Genomic_DNA"/>
</dbReference>
<dbReference type="RefSeq" id="XP_009059477.1">
    <property type="nucleotide sequence ID" value="XM_009061229.1"/>
</dbReference>
<name>V4A4F6_LOTGI</name>
<dbReference type="AlphaFoldDB" id="V4A4F6"/>
<proteinExistence type="predicted"/>
<dbReference type="OrthoDB" id="10070970at2759"/>
<dbReference type="GeneID" id="20244032"/>
<dbReference type="Proteomes" id="UP000030746">
    <property type="component" value="Unassembled WGS sequence"/>
</dbReference>
<feature type="compositionally biased region" description="Basic and acidic residues" evidence="1">
    <location>
        <begin position="211"/>
        <end position="223"/>
    </location>
</feature>
<sequence length="435" mass="49003">MAAVKPSKIDKFNGSVLSRDPALAHYLCFEDFLECSEENVNPQSAAELNRYLTLFKQTLNGPARLWIEGCVFNSRRDIKKQFLDRFSENKSSFGLNNDFTSFQYNTDKTPTDNYEKLQKLAIQLSIGDGPARQKFLSILPKACQQVVALSVNDTTPITEILNKVQCFFDVHANNATHKEVTFYASNDIHTLQNEMSNLKLQLASCKQENDDIPQSKHAYERSRSPSAHQSSLGNKSPYGNRSPYRSNSDRSPTCSDSNGRHGHVIFCKYCLKPYQDWQDCRLRQQHLQDRDLDFQNNLHGFPSNNSTYTVSLPVTTRTTGKVQLNSLNYCKGHFPDSTSAIVLIDSGSPTTLLSSLSFNNSHYLRGLQCQPFPKPFNLNLGNGETITSTKSVSISITIQDQTFIITACVVNNLVGLITQIAYHPRLILKQQLIHT</sequence>
<organism evidence="2 3">
    <name type="scientific">Lottia gigantea</name>
    <name type="common">Giant owl limpet</name>
    <dbReference type="NCBI Taxonomy" id="225164"/>
    <lineage>
        <taxon>Eukaryota</taxon>
        <taxon>Metazoa</taxon>
        <taxon>Spiralia</taxon>
        <taxon>Lophotrochozoa</taxon>
        <taxon>Mollusca</taxon>
        <taxon>Gastropoda</taxon>
        <taxon>Patellogastropoda</taxon>
        <taxon>Lottioidea</taxon>
        <taxon>Lottiidae</taxon>
        <taxon>Lottia</taxon>
    </lineage>
</organism>
<dbReference type="CTD" id="20244032"/>
<evidence type="ECO:0000313" key="2">
    <source>
        <dbReference type="EMBL" id="ESO89835.1"/>
    </source>
</evidence>
<reference evidence="2 3" key="1">
    <citation type="journal article" date="2013" name="Nature">
        <title>Insights into bilaterian evolution from three spiralian genomes.</title>
        <authorList>
            <person name="Simakov O."/>
            <person name="Marletaz F."/>
            <person name="Cho S.J."/>
            <person name="Edsinger-Gonzales E."/>
            <person name="Havlak P."/>
            <person name="Hellsten U."/>
            <person name="Kuo D.H."/>
            <person name="Larsson T."/>
            <person name="Lv J."/>
            <person name="Arendt D."/>
            <person name="Savage R."/>
            <person name="Osoegawa K."/>
            <person name="de Jong P."/>
            <person name="Grimwood J."/>
            <person name="Chapman J.A."/>
            <person name="Shapiro H."/>
            <person name="Aerts A."/>
            <person name="Otillar R.P."/>
            <person name="Terry A.Y."/>
            <person name="Boore J.L."/>
            <person name="Grigoriev I.V."/>
            <person name="Lindberg D.R."/>
            <person name="Seaver E.C."/>
            <person name="Weisblat D.A."/>
            <person name="Putnam N.H."/>
            <person name="Rokhsar D.S."/>
        </authorList>
    </citation>
    <scope>NUCLEOTIDE SEQUENCE [LARGE SCALE GENOMIC DNA]</scope>
</reference>
<dbReference type="OMA" id="QTHRDHY"/>
<feature type="region of interest" description="Disordered" evidence="1">
    <location>
        <begin position="211"/>
        <end position="257"/>
    </location>
</feature>
<gene>
    <name evidence="2" type="ORF">LOTGIDRAFT_176842</name>
</gene>